<dbReference type="EMBL" id="MVBN01000005">
    <property type="protein sequence ID" value="OOK73126.1"/>
    <property type="molecule type" value="Genomic_DNA"/>
</dbReference>
<dbReference type="InterPro" id="IPR036188">
    <property type="entry name" value="FAD/NAD-bd_sf"/>
</dbReference>
<name>A0A1V3X2S3_MYCKA</name>
<dbReference type="AlphaFoldDB" id="A0A1V3X2S3"/>
<evidence type="ECO:0000313" key="1">
    <source>
        <dbReference type="EMBL" id="OOK73126.1"/>
    </source>
</evidence>
<evidence type="ECO:0000313" key="2">
    <source>
        <dbReference type="EMBL" id="OOK75695.1"/>
    </source>
</evidence>
<dbReference type="Proteomes" id="UP000189229">
    <property type="component" value="Unassembled WGS sequence"/>
</dbReference>
<gene>
    <name evidence="1" type="ORF">BZL29_4867</name>
    <name evidence="2" type="ORF">BZL30_3167</name>
</gene>
<dbReference type="Gene3D" id="3.50.50.60">
    <property type="entry name" value="FAD/NAD(P)-binding domain"/>
    <property type="match status" value="1"/>
</dbReference>
<comment type="caution">
    <text evidence="1">The sequence shown here is derived from an EMBL/GenBank/DDBJ whole genome shotgun (WGS) entry which is preliminary data.</text>
</comment>
<protein>
    <submittedName>
        <fullName evidence="1">Putative flavin-containing amine oxidase</fullName>
    </submittedName>
</protein>
<proteinExistence type="predicted"/>
<dbReference type="Proteomes" id="UP000188532">
    <property type="component" value="Unassembled WGS sequence"/>
</dbReference>
<reference evidence="3 4" key="1">
    <citation type="submission" date="2017-02" db="EMBL/GenBank/DDBJ databases">
        <title>Complete genome sequences of Mycobacterium kansasii strains isolated from rhesus macaques.</title>
        <authorList>
            <person name="Panda A."/>
            <person name="Nagaraj S."/>
            <person name="Zhao X."/>
            <person name="Tettelin H."/>
            <person name="Detolla L.J."/>
        </authorList>
    </citation>
    <scope>NUCLEOTIDE SEQUENCE [LARGE SCALE GENOMIC DNA]</scope>
    <source>
        <strain evidence="1 3">11-3469</strain>
        <strain evidence="2 4">11-3813</strain>
    </source>
</reference>
<sequence>MIDSLVKYFGPQAAEPFDIVEQDWAAEEFTRGSYGGRLSAGALTQ</sequence>
<dbReference type="EMBL" id="MVBM01000003">
    <property type="protein sequence ID" value="OOK75695.1"/>
    <property type="molecule type" value="Genomic_DNA"/>
</dbReference>
<organism evidence="1 3">
    <name type="scientific">Mycobacterium kansasii</name>
    <dbReference type="NCBI Taxonomy" id="1768"/>
    <lineage>
        <taxon>Bacteria</taxon>
        <taxon>Bacillati</taxon>
        <taxon>Actinomycetota</taxon>
        <taxon>Actinomycetes</taxon>
        <taxon>Mycobacteriales</taxon>
        <taxon>Mycobacteriaceae</taxon>
        <taxon>Mycobacterium</taxon>
    </lineage>
</organism>
<accession>A0A1V3X2S3</accession>
<evidence type="ECO:0000313" key="3">
    <source>
        <dbReference type="Proteomes" id="UP000188532"/>
    </source>
</evidence>
<evidence type="ECO:0000313" key="4">
    <source>
        <dbReference type="Proteomes" id="UP000189229"/>
    </source>
</evidence>
<dbReference type="SUPFAM" id="SSF54373">
    <property type="entry name" value="FAD-linked reductases, C-terminal domain"/>
    <property type="match status" value="1"/>
</dbReference>